<name>A0A377HNM2_GRIHO</name>
<reference evidence="2 3" key="1">
    <citation type="submission" date="2018-06" db="EMBL/GenBank/DDBJ databases">
        <authorList>
            <consortium name="Pathogen Informatics"/>
            <person name="Doyle S."/>
        </authorList>
    </citation>
    <scope>NUCLEOTIDE SEQUENCE [LARGE SCALE GENOMIC DNA]</scope>
    <source>
        <strain evidence="2 3">NCTC11645</strain>
    </source>
</reference>
<proteinExistence type="predicted"/>
<dbReference type="EMBL" id="UGHD01000002">
    <property type="protein sequence ID" value="STO57603.1"/>
    <property type="molecule type" value="Genomic_DNA"/>
</dbReference>
<evidence type="ECO:0000313" key="2">
    <source>
        <dbReference type="EMBL" id="STO57603.1"/>
    </source>
</evidence>
<gene>
    <name evidence="2" type="ORF">NCTC11645_01995</name>
</gene>
<dbReference type="Proteomes" id="UP000254512">
    <property type="component" value="Unassembled WGS sequence"/>
</dbReference>
<evidence type="ECO:0000313" key="3">
    <source>
        <dbReference type="Proteomes" id="UP000254512"/>
    </source>
</evidence>
<dbReference type="AlphaFoldDB" id="A0A377HNM2"/>
<accession>A0A377HNM2</accession>
<organism evidence="2 3">
    <name type="scientific">Grimontia hollisae</name>
    <name type="common">Vibrio hollisae</name>
    <dbReference type="NCBI Taxonomy" id="673"/>
    <lineage>
        <taxon>Bacteria</taxon>
        <taxon>Pseudomonadati</taxon>
        <taxon>Pseudomonadota</taxon>
        <taxon>Gammaproteobacteria</taxon>
        <taxon>Vibrionales</taxon>
        <taxon>Vibrionaceae</taxon>
        <taxon>Grimontia</taxon>
    </lineage>
</organism>
<sequence>MAKITIKKTILALTKMGNIETELGTLCNFALSGKAAFDLDDYLSEAHGKSIYEIEPKLYVRALAKFTCYPLSSLSADGERPQNYPLGDEDLDKLSDSSLEKIAILQLKGGKNSQLSDVESSKNECVLSAIQTRHIKTKNDISKHHLEMTDYLKNLQSSVFSDELQTQLHTTSLLGDSLHQQINQIRSLNIAGTTSALDAYNNTIHAHQRDIELALGPELSHMRDYISPSSAAHEAMSSSIKPSDILSSYTFPEPEPFKAIDWAKSFRDKEEAKRVPFRELGTKLDKLVDVTAQSVQYMNQMNENMRLAAEETKRSSDAASRNVKWTLFFTIVSILISVVSLNPSWVGISSSPPKQLPDTVNLEQPAGGKPPTEKVTIYEPSKNGESTSSIDDHSLLEVQLAPHNSETLNSQL</sequence>
<dbReference type="RefSeq" id="WP_115659813.1">
    <property type="nucleotide sequence ID" value="NZ_UGHD01000002.1"/>
</dbReference>
<protein>
    <submittedName>
        <fullName evidence="2">Uncharacterized protein</fullName>
    </submittedName>
</protein>
<feature type="region of interest" description="Disordered" evidence="1">
    <location>
        <begin position="350"/>
        <end position="393"/>
    </location>
</feature>
<evidence type="ECO:0000256" key="1">
    <source>
        <dbReference type="SAM" id="MobiDB-lite"/>
    </source>
</evidence>